<accession>A0A165XWJ7</accession>
<dbReference type="AlphaFoldDB" id="A0A165XWJ7"/>
<dbReference type="OrthoDB" id="3172239at2759"/>
<gene>
    <name evidence="2" type="ORF">SISSUDRAFT_523376</name>
</gene>
<proteinExistence type="predicted"/>
<dbReference type="Proteomes" id="UP000076798">
    <property type="component" value="Unassembled WGS sequence"/>
</dbReference>
<feature type="compositionally biased region" description="Basic residues" evidence="1">
    <location>
        <begin position="586"/>
        <end position="601"/>
    </location>
</feature>
<organism evidence="2 3">
    <name type="scientific">Sistotremastrum suecicum HHB10207 ss-3</name>
    <dbReference type="NCBI Taxonomy" id="1314776"/>
    <lineage>
        <taxon>Eukaryota</taxon>
        <taxon>Fungi</taxon>
        <taxon>Dikarya</taxon>
        <taxon>Basidiomycota</taxon>
        <taxon>Agaricomycotina</taxon>
        <taxon>Agaricomycetes</taxon>
        <taxon>Sistotremastrales</taxon>
        <taxon>Sistotremastraceae</taxon>
        <taxon>Sistotremastrum</taxon>
    </lineage>
</organism>
<evidence type="ECO:0000256" key="1">
    <source>
        <dbReference type="SAM" id="MobiDB-lite"/>
    </source>
</evidence>
<sequence>MTNHLGVTETTRLQFLAHATVEELTNALAKRITEEQEKATSAIEALNSADTVANAALEADWTSVTEALRIINNAERSISQASLRPRRLLNNQTPFLQLPEEIILEIFHEYVEDTIDHPENDDTLMHGADWYLVRRLYLKKYTCITHICSRLRDVAIQDARLWSDIDLLWPPQVMEEFALRAKDCPLSLNLNLVRYHHDPTHMPHILDQFTIAMSEFWIPFYEKNVDRVRHLTFHNRIRIGEHGSNFREFHLLRGLWKVIRALPAPKLETCYLEAQPWERIDNLFSGHAPLLQSIVLASPFLGLLGLEKFESLVSLDLSGINNEPEQSDLPDIRVILSHVPQLQRLSISCSRLFKDSELAFTEMGSTSKNELSNCSKLVLQDLLATDIIHLLSIISFPALENLCIEAYITEASQTTLVYSSFPSRFVDLCSRSREVRFEVQNNIIFMEAGSSVDKPRTLEFLGRLCDVAVEGIAQFAMDSLTAPFKTLKMRPTTLGLRFMETLDEEIYSTKFWKTVFACAPKLVNLVNVQSVPSMPFIEALDELDVICPSLRRIRYDSAQQPFKPDIEDDTDLPMRQKQQDAVRRFFQQRKERRKERKRSMKPKQGEGSMAPPLPQQSR</sequence>
<evidence type="ECO:0000313" key="2">
    <source>
        <dbReference type="EMBL" id="KZT32628.1"/>
    </source>
</evidence>
<protein>
    <submittedName>
        <fullName evidence="2">Uncharacterized protein</fullName>
    </submittedName>
</protein>
<feature type="compositionally biased region" description="Basic and acidic residues" evidence="1">
    <location>
        <begin position="572"/>
        <end position="583"/>
    </location>
</feature>
<dbReference type="EMBL" id="KV428310">
    <property type="protein sequence ID" value="KZT32628.1"/>
    <property type="molecule type" value="Genomic_DNA"/>
</dbReference>
<dbReference type="Gene3D" id="3.80.10.10">
    <property type="entry name" value="Ribonuclease Inhibitor"/>
    <property type="match status" value="1"/>
</dbReference>
<name>A0A165XWJ7_9AGAM</name>
<feature type="region of interest" description="Disordered" evidence="1">
    <location>
        <begin position="561"/>
        <end position="618"/>
    </location>
</feature>
<evidence type="ECO:0000313" key="3">
    <source>
        <dbReference type="Proteomes" id="UP000076798"/>
    </source>
</evidence>
<dbReference type="InterPro" id="IPR032675">
    <property type="entry name" value="LRR_dom_sf"/>
</dbReference>
<reference evidence="2 3" key="1">
    <citation type="journal article" date="2016" name="Mol. Biol. Evol.">
        <title>Comparative Genomics of Early-Diverging Mushroom-Forming Fungi Provides Insights into the Origins of Lignocellulose Decay Capabilities.</title>
        <authorList>
            <person name="Nagy L.G."/>
            <person name="Riley R."/>
            <person name="Tritt A."/>
            <person name="Adam C."/>
            <person name="Daum C."/>
            <person name="Floudas D."/>
            <person name="Sun H."/>
            <person name="Yadav J.S."/>
            <person name="Pangilinan J."/>
            <person name="Larsson K.H."/>
            <person name="Matsuura K."/>
            <person name="Barry K."/>
            <person name="Labutti K."/>
            <person name="Kuo R."/>
            <person name="Ohm R.A."/>
            <person name="Bhattacharya S.S."/>
            <person name="Shirouzu T."/>
            <person name="Yoshinaga Y."/>
            <person name="Martin F.M."/>
            <person name="Grigoriev I.V."/>
            <person name="Hibbett D.S."/>
        </authorList>
    </citation>
    <scope>NUCLEOTIDE SEQUENCE [LARGE SCALE GENOMIC DNA]</scope>
    <source>
        <strain evidence="2 3">HHB10207 ss-3</strain>
    </source>
</reference>
<keyword evidence="3" id="KW-1185">Reference proteome</keyword>